<name>A0A8J6H5T9_TENMO</name>
<dbReference type="EMBL" id="JABDTM020028779">
    <property type="protein sequence ID" value="KAH0808407.1"/>
    <property type="molecule type" value="Genomic_DNA"/>
</dbReference>
<dbReference type="AlphaFoldDB" id="A0A8J6H5T9"/>
<dbReference type="Proteomes" id="UP000719412">
    <property type="component" value="Unassembled WGS sequence"/>
</dbReference>
<keyword evidence="3" id="KW-1185">Reference proteome</keyword>
<reference evidence="2" key="2">
    <citation type="submission" date="2021-08" db="EMBL/GenBank/DDBJ databases">
        <authorList>
            <person name="Eriksson T."/>
        </authorList>
    </citation>
    <scope>NUCLEOTIDE SEQUENCE</scope>
    <source>
        <strain evidence="2">Stoneville</strain>
        <tissue evidence="2">Whole head</tissue>
    </source>
</reference>
<feature type="region of interest" description="Disordered" evidence="1">
    <location>
        <begin position="468"/>
        <end position="588"/>
    </location>
</feature>
<evidence type="ECO:0000256" key="1">
    <source>
        <dbReference type="SAM" id="MobiDB-lite"/>
    </source>
</evidence>
<gene>
    <name evidence="2" type="ORF">GEV33_014385</name>
</gene>
<protein>
    <submittedName>
        <fullName evidence="2">Uncharacterized protein</fullName>
    </submittedName>
</protein>
<evidence type="ECO:0000313" key="3">
    <source>
        <dbReference type="Proteomes" id="UP000719412"/>
    </source>
</evidence>
<accession>A0A8J6H5T9</accession>
<sequence length="899" mass="97733">MVNKCSRQMQLTSGVGAARTGPLSQDVCLIISRFCVLASDYGVAYAPVGRSLQDSMSTAAISRAGVAPPPPLQVDRVGLRRQSRRVKSEVKGYHQSEYREFFQHRFNHPKPSNVITTSNLDQLGAIVTNKSIIVSIVGDGVPQGTLLGPRMVSEVLGSVDRSVVPSNRLVMQLLAPKPASVGSLFANVVSAGRNPHSTRGGGSRGHVVAPPTCAPDCTTVADPGGTTVPVHYCKKGINRTLTPNRCRPSMGTFFDVFRRTHHFGPTLGATTTVTDSEEASLLGIGSRRRGGGPSQVRAPNDPKETIKSHLSPESSEIEGRVKFNWATNVRWRRISPATRKLGRARLLEIFQLSESLRRRYFSYSLSSAQDGLSLAYSISPFQFRKLEGRSAFISSISNHGQRLAGAAGPRSTMEPAAPPSRYDFCCGRAIDLAEPPLGCVRHRVRIHVTAPRLEIQGRKCRAEKLQSGFYRRTRRSPRPRRAEYRLHYTDEDGVGGGRDRTDTKKKLIGRNENNARNRDGGGGEGHSLVSTAQHRQTKPHAISLVLTRPGQPNDTPSTTEKMAAGAAVTSPDWKSNENKPSPPPNIMSRTGTFIPTIVLRYTSKKRSLMVICRLNGVSLEARQLCFGNAPVAFLGALCSAARDAFRPPIAPECAGKTADVAGQDVTGGSAGGAVDKPITKLFSEPSWPLVTGALCARVCIEKVPGSGRGGRYVTHNQFVPHEGLTDRRLNVGFDGKRDRNGHGGARGARPPLQEIEVWNRPNADPDMEIGARGALQTFTVTRCKGTGIRFDLPGKTFTKTSRTNHSGSGEVHGTARFPGSCREMLAPRTGQREKESARGLYEELALERADVVVYSPVGKSQNFEKTVTCEGATLYKSTLLQRQAPELRNIRPRSRLRTN</sequence>
<comment type="caution">
    <text evidence="2">The sequence shown here is derived from an EMBL/GenBank/DDBJ whole genome shotgun (WGS) entry which is preliminary data.</text>
</comment>
<organism evidence="2 3">
    <name type="scientific">Tenebrio molitor</name>
    <name type="common">Yellow mealworm beetle</name>
    <dbReference type="NCBI Taxonomy" id="7067"/>
    <lineage>
        <taxon>Eukaryota</taxon>
        <taxon>Metazoa</taxon>
        <taxon>Ecdysozoa</taxon>
        <taxon>Arthropoda</taxon>
        <taxon>Hexapoda</taxon>
        <taxon>Insecta</taxon>
        <taxon>Pterygota</taxon>
        <taxon>Neoptera</taxon>
        <taxon>Endopterygota</taxon>
        <taxon>Coleoptera</taxon>
        <taxon>Polyphaga</taxon>
        <taxon>Cucujiformia</taxon>
        <taxon>Tenebrionidae</taxon>
        <taxon>Tenebrio</taxon>
    </lineage>
</organism>
<proteinExistence type="predicted"/>
<feature type="compositionally biased region" description="Basic and acidic residues" evidence="1">
    <location>
        <begin position="480"/>
        <end position="490"/>
    </location>
</feature>
<feature type="compositionally biased region" description="Polar residues" evidence="1">
    <location>
        <begin position="550"/>
        <end position="560"/>
    </location>
</feature>
<reference evidence="2" key="1">
    <citation type="journal article" date="2020" name="J Insects Food Feed">
        <title>The yellow mealworm (Tenebrio molitor) genome: a resource for the emerging insects as food and feed industry.</title>
        <authorList>
            <person name="Eriksson T."/>
            <person name="Andere A."/>
            <person name="Kelstrup H."/>
            <person name="Emery V."/>
            <person name="Picard C."/>
        </authorList>
    </citation>
    <scope>NUCLEOTIDE SEQUENCE</scope>
    <source>
        <strain evidence="2">Stoneville</strain>
        <tissue evidence="2">Whole head</tissue>
    </source>
</reference>
<evidence type="ECO:0000313" key="2">
    <source>
        <dbReference type="EMBL" id="KAH0808407.1"/>
    </source>
</evidence>